<dbReference type="InterPro" id="IPR016208">
    <property type="entry name" value="Ald_Oxase/xanthine_DH-like"/>
</dbReference>
<reference evidence="5" key="1">
    <citation type="journal article" date="2019" name="Int. J. Syst. Evol. Microbiol.">
        <title>The Global Catalogue of Microorganisms (GCM) 10K type strain sequencing project: providing services to taxonomists for standard genome sequencing and annotation.</title>
        <authorList>
            <consortium name="The Broad Institute Genomics Platform"/>
            <consortium name="The Broad Institute Genome Sequencing Center for Infectious Disease"/>
            <person name="Wu L."/>
            <person name="Ma J."/>
        </authorList>
    </citation>
    <scope>NUCLEOTIDE SEQUENCE [LARGE SCALE GENOMIC DNA]</scope>
    <source>
        <strain evidence="5">JCM 15933</strain>
    </source>
</reference>
<keyword evidence="5" id="KW-1185">Reference proteome</keyword>
<dbReference type="RefSeq" id="WP_344503385.1">
    <property type="nucleotide sequence ID" value="NZ_BAAAQD010000007.1"/>
</dbReference>
<dbReference type="InterPro" id="IPR037165">
    <property type="entry name" value="AldOxase/xan_DH_Mopterin-bd_sf"/>
</dbReference>
<accession>A0ABP4LAC9</accession>
<gene>
    <name evidence="4" type="ORF">GCM10009827_038910</name>
</gene>
<protein>
    <submittedName>
        <fullName evidence="4">Xanthine dehydrogenase family protein molybdopterin-binding subunit</fullName>
    </submittedName>
</protein>
<feature type="domain" description="Aldehyde oxidase/xanthine dehydrogenase a/b hammerhead" evidence="3">
    <location>
        <begin position="27"/>
        <end position="130"/>
    </location>
</feature>
<dbReference type="PANTHER" id="PTHR11908">
    <property type="entry name" value="XANTHINE DEHYDROGENASE"/>
    <property type="match status" value="1"/>
</dbReference>
<dbReference type="Pfam" id="PF20256">
    <property type="entry name" value="MoCoBD_2"/>
    <property type="match status" value="2"/>
</dbReference>
<keyword evidence="2" id="KW-0560">Oxidoreductase</keyword>
<dbReference type="Gene3D" id="3.90.1170.50">
    <property type="entry name" value="Aldehyde oxidase/xanthine dehydrogenase, a/b hammerhead"/>
    <property type="match status" value="1"/>
</dbReference>
<comment type="caution">
    <text evidence="4">The sequence shown here is derived from an EMBL/GenBank/DDBJ whole genome shotgun (WGS) entry which is preliminary data.</text>
</comment>
<organism evidence="4 5">
    <name type="scientific">Dactylosporangium maewongense</name>
    <dbReference type="NCBI Taxonomy" id="634393"/>
    <lineage>
        <taxon>Bacteria</taxon>
        <taxon>Bacillati</taxon>
        <taxon>Actinomycetota</taxon>
        <taxon>Actinomycetes</taxon>
        <taxon>Micromonosporales</taxon>
        <taxon>Micromonosporaceae</taxon>
        <taxon>Dactylosporangium</taxon>
    </lineage>
</organism>
<dbReference type="Proteomes" id="UP001501470">
    <property type="component" value="Unassembled WGS sequence"/>
</dbReference>
<dbReference type="SMART" id="SM01008">
    <property type="entry name" value="Ald_Xan_dh_C"/>
    <property type="match status" value="1"/>
</dbReference>
<dbReference type="Pfam" id="PF02738">
    <property type="entry name" value="MoCoBD_1"/>
    <property type="match status" value="1"/>
</dbReference>
<evidence type="ECO:0000259" key="3">
    <source>
        <dbReference type="SMART" id="SM01008"/>
    </source>
</evidence>
<dbReference type="SUPFAM" id="SSF56003">
    <property type="entry name" value="Molybdenum cofactor-binding domain"/>
    <property type="match status" value="1"/>
</dbReference>
<keyword evidence="1" id="KW-0500">Molybdenum</keyword>
<dbReference type="InterPro" id="IPR036856">
    <property type="entry name" value="Ald_Oxase/Xan_DH_a/b_sf"/>
</dbReference>
<dbReference type="PANTHER" id="PTHR11908:SF132">
    <property type="entry name" value="ALDEHYDE OXIDASE 1-RELATED"/>
    <property type="match status" value="1"/>
</dbReference>
<evidence type="ECO:0000256" key="2">
    <source>
        <dbReference type="ARBA" id="ARBA00023002"/>
    </source>
</evidence>
<evidence type="ECO:0000256" key="1">
    <source>
        <dbReference type="ARBA" id="ARBA00022505"/>
    </source>
</evidence>
<dbReference type="InterPro" id="IPR008274">
    <property type="entry name" value="AldOxase/xan_DH_MoCoBD1"/>
</dbReference>
<evidence type="ECO:0000313" key="4">
    <source>
        <dbReference type="EMBL" id="GAA1519662.1"/>
    </source>
</evidence>
<name>A0ABP4LAC9_9ACTN</name>
<sequence length="704" mass="74242">MTTAVRRTAPPAIGVASPRVEAWDKVTGRAPYAIDHPVPGAAYAWVVQSTVARGVVTGVDTSRALAEDGVLAVLWHGNAPRLEPVGDPELLLLQSPRISFRGQVVAVVVATSPEAARAGADLVRVSEGGTIADTVLRIDHPALYQPVQVNAGYPARSAIGDVDAGLAASAVRVDATYRTPAEHHCAMEPHATTAFWERGCLVVFDATQASTSVHDVLAGLFELPPSAVRVVNEHVGGGFGGKAATAANTILAAMAARFVGRPVKLSLTRQQVFALGGYRTPTIQRIRLGASAQGELLAIGHDAVSQTSQLAEFVEQSAVLSRHMYAAPNRLTTHRVVALDVPTPGWMRAPGECPGSFALESAIDELAFAGNWDPVRFRIDNEPPEHPEERIPFSSRHLVECLEAGAERFGWAARDPRPAVRRDGEWLIGTGVAASTYPAITWPSTALARATADHRFDVEVNAADIGTGARTVLRQIAADALAVPLEHVAIAVGDSAIGPATVAGGSMGTASWGWAVTKACRLLRERIDRDHGGTVPDGGVAVRADTTVDVRDRPDFARDAYGAQFCQVRVSTVTGEVRVDRLLGVFAAGRIVNPTTARSQLIGGMTMGLSGALLERSVVDPRTGDFVTGDLAAYHVAVNADVPRIEVVFLDEEDPHLNPMGVKGIGELGIVGTAAAVANAVHHATGIRVRDLPIGLEHLVPRAH</sequence>
<evidence type="ECO:0000313" key="5">
    <source>
        <dbReference type="Proteomes" id="UP001501470"/>
    </source>
</evidence>
<dbReference type="Gene3D" id="3.30.365.10">
    <property type="entry name" value="Aldehyde oxidase/xanthine dehydrogenase, molybdopterin binding domain"/>
    <property type="match status" value="4"/>
</dbReference>
<proteinExistence type="predicted"/>
<dbReference type="InterPro" id="IPR046867">
    <property type="entry name" value="AldOxase/xan_DH_MoCoBD2"/>
</dbReference>
<dbReference type="Pfam" id="PF01315">
    <property type="entry name" value="Ald_Xan_dh_C"/>
    <property type="match status" value="1"/>
</dbReference>
<dbReference type="SUPFAM" id="SSF54665">
    <property type="entry name" value="CO dehydrogenase molybdoprotein N-domain-like"/>
    <property type="match status" value="1"/>
</dbReference>
<dbReference type="InterPro" id="IPR000674">
    <property type="entry name" value="Ald_Oxase/Xan_DH_a/b"/>
</dbReference>
<dbReference type="EMBL" id="BAAAQD010000007">
    <property type="protein sequence ID" value="GAA1519662.1"/>
    <property type="molecule type" value="Genomic_DNA"/>
</dbReference>